<dbReference type="RefSeq" id="WP_145023237.1">
    <property type="nucleotide sequence ID" value="NZ_VLLN01000015.1"/>
</dbReference>
<keyword evidence="3" id="KW-0732">Signal</keyword>
<evidence type="ECO:0000313" key="6">
    <source>
        <dbReference type="Proteomes" id="UP000319449"/>
    </source>
</evidence>
<dbReference type="PANTHER" id="PTHR34820">
    <property type="entry name" value="INNER MEMBRANE PROTEIN YEBZ"/>
    <property type="match status" value="1"/>
</dbReference>
<evidence type="ECO:0000256" key="2">
    <source>
        <dbReference type="SAM" id="Phobius"/>
    </source>
</evidence>
<evidence type="ECO:0000313" key="5">
    <source>
        <dbReference type="EMBL" id="TWJ18686.1"/>
    </source>
</evidence>
<dbReference type="InterPro" id="IPR032694">
    <property type="entry name" value="CopC/D"/>
</dbReference>
<dbReference type="InterPro" id="IPR036400">
    <property type="entry name" value="Cyt_B5-like_heme/steroid_sf"/>
</dbReference>
<accession>A0A562VL44</accession>
<dbReference type="SMART" id="SM01117">
    <property type="entry name" value="Cyt-b5"/>
    <property type="match status" value="1"/>
</dbReference>
<keyword evidence="6" id="KW-1185">Reference proteome</keyword>
<reference evidence="5 6" key="1">
    <citation type="submission" date="2019-07" db="EMBL/GenBank/DDBJ databases">
        <title>Genomic Encyclopedia of Archaeal and Bacterial Type Strains, Phase II (KMG-II): from individual species to whole genera.</title>
        <authorList>
            <person name="Goeker M."/>
        </authorList>
    </citation>
    <scope>NUCLEOTIDE SEQUENCE [LARGE SCALE GENOMIC DNA]</scope>
    <source>
        <strain evidence="5 6">ATCC BAA-1139</strain>
    </source>
</reference>
<evidence type="ECO:0000256" key="3">
    <source>
        <dbReference type="SAM" id="SignalP"/>
    </source>
</evidence>
<dbReference type="Proteomes" id="UP000319449">
    <property type="component" value="Unassembled WGS sequence"/>
</dbReference>
<protein>
    <submittedName>
        <fullName evidence="5">Putative heme/steroid binding protein</fullName>
    </submittedName>
</protein>
<dbReference type="GO" id="GO:0005886">
    <property type="term" value="C:plasma membrane"/>
    <property type="evidence" value="ECO:0007669"/>
    <property type="project" value="UniProtKB-SubCell"/>
</dbReference>
<keyword evidence="2" id="KW-0812">Transmembrane</keyword>
<dbReference type="SUPFAM" id="SSF55856">
    <property type="entry name" value="Cytochrome b5-like heme/steroid binding domain"/>
    <property type="match status" value="1"/>
</dbReference>
<dbReference type="GO" id="GO:0006825">
    <property type="term" value="P:copper ion transport"/>
    <property type="evidence" value="ECO:0007669"/>
    <property type="project" value="InterPro"/>
</dbReference>
<organism evidence="5 6">
    <name type="scientific">Geobacter argillaceus</name>
    <dbReference type="NCBI Taxonomy" id="345631"/>
    <lineage>
        <taxon>Bacteria</taxon>
        <taxon>Pseudomonadati</taxon>
        <taxon>Thermodesulfobacteriota</taxon>
        <taxon>Desulfuromonadia</taxon>
        <taxon>Geobacterales</taxon>
        <taxon>Geobacteraceae</taxon>
        <taxon>Geobacter</taxon>
    </lineage>
</organism>
<keyword evidence="2" id="KW-1133">Transmembrane helix</keyword>
<sequence>MKRRLIQLVLTLILACPLTASATEEYASQTGRPCATCHLDPSGGGELTTAGREFAAAHREGAAKPALSTISKGFRFAAGYVHLLTAFLWFGTILYVHLVLKPAYASSGLPRGEVRVGVGSMVVMGITGVVLTKFRIGSPELLLQSRFGILLLVKISLYLIMVISAAFVVIVIGPRLRKQRNGTVPLITSGDMSAEELAMCDGKEGRPALFAYDGMIYDAGASRFWKMGSHMGRHQTGSDLTETLAQAPHGAEMMARLPEVGRLVTGVARPAPLHERVFFFMAYMNLVIVFLIVLILALWRWW</sequence>
<dbReference type="InterPro" id="IPR001199">
    <property type="entry name" value="Cyt_B5-like_heme/steroid-bd"/>
</dbReference>
<dbReference type="PANTHER" id="PTHR34820:SF4">
    <property type="entry name" value="INNER MEMBRANE PROTEIN YEBZ"/>
    <property type="match status" value="1"/>
</dbReference>
<keyword evidence="2" id="KW-0472">Membrane</keyword>
<dbReference type="AlphaFoldDB" id="A0A562VL44"/>
<feature type="transmembrane region" description="Helical" evidence="2">
    <location>
        <begin position="77"/>
        <end position="100"/>
    </location>
</feature>
<feature type="transmembrane region" description="Helical" evidence="2">
    <location>
        <begin position="151"/>
        <end position="172"/>
    </location>
</feature>
<feature type="signal peptide" evidence="3">
    <location>
        <begin position="1"/>
        <end position="22"/>
    </location>
</feature>
<dbReference type="PROSITE" id="PS51257">
    <property type="entry name" value="PROKAR_LIPOPROTEIN"/>
    <property type="match status" value="1"/>
</dbReference>
<dbReference type="EMBL" id="VLLN01000015">
    <property type="protein sequence ID" value="TWJ18686.1"/>
    <property type="molecule type" value="Genomic_DNA"/>
</dbReference>
<feature type="transmembrane region" description="Helical" evidence="2">
    <location>
        <begin position="112"/>
        <end position="131"/>
    </location>
</feature>
<feature type="domain" description="Cytochrome b5 heme-binding" evidence="4">
    <location>
        <begin position="192"/>
        <end position="264"/>
    </location>
</feature>
<comment type="caution">
    <text evidence="5">The sequence shown here is derived from an EMBL/GenBank/DDBJ whole genome shotgun (WGS) entry which is preliminary data.</text>
</comment>
<comment type="subcellular location">
    <subcellularLocation>
        <location evidence="1">Cell envelope</location>
    </subcellularLocation>
</comment>
<evidence type="ECO:0000259" key="4">
    <source>
        <dbReference type="SMART" id="SM01117"/>
    </source>
</evidence>
<evidence type="ECO:0000256" key="1">
    <source>
        <dbReference type="ARBA" id="ARBA00004196"/>
    </source>
</evidence>
<proteinExistence type="predicted"/>
<dbReference type="OrthoDB" id="9785263at2"/>
<gene>
    <name evidence="5" type="ORF">JN12_02506</name>
</gene>
<feature type="chain" id="PRO_5021946653" evidence="3">
    <location>
        <begin position="23"/>
        <end position="302"/>
    </location>
</feature>
<dbReference type="Gene3D" id="3.10.120.10">
    <property type="entry name" value="Cytochrome b5-like heme/steroid binding domain"/>
    <property type="match status" value="1"/>
</dbReference>
<feature type="transmembrane region" description="Helical" evidence="2">
    <location>
        <begin position="277"/>
        <end position="299"/>
    </location>
</feature>
<name>A0A562VL44_9BACT</name>